<gene>
    <name evidence="7 9" type="primary">glsA</name>
    <name evidence="9" type="ORF">IBG24_02255</name>
</gene>
<dbReference type="PROSITE" id="PS50801">
    <property type="entry name" value="STAS"/>
    <property type="match status" value="1"/>
</dbReference>
<dbReference type="Proteomes" id="UP000620591">
    <property type="component" value="Unassembled WGS sequence"/>
</dbReference>
<proteinExistence type="inferred from homology"/>
<name>A0A8I0ESD0_9ACTN</name>
<dbReference type="SUPFAM" id="SSF52091">
    <property type="entry name" value="SpoIIaa-like"/>
    <property type="match status" value="1"/>
</dbReference>
<comment type="subunit">
    <text evidence="2 7">Homotetramer.</text>
</comment>
<dbReference type="NCBIfam" id="TIGR03814">
    <property type="entry name" value="Gln_ase"/>
    <property type="match status" value="1"/>
</dbReference>
<dbReference type="GO" id="GO:0006543">
    <property type="term" value="P:L-glutamine catabolic process"/>
    <property type="evidence" value="ECO:0007669"/>
    <property type="project" value="TreeGrafter"/>
</dbReference>
<evidence type="ECO:0000256" key="6">
    <source>
        <dbReference type="ARBA" id="ARBA00070405"/>
    </source>
</evidence>
<feature type="binding site" evidence="7">
    <location>
        <position position="137"/>
    </location>
    <ligand>
        <name>substrate</name>
    </ligand>
</feature>
<dbReference type="InterPro" id="IPR012338">
    <property type="entry name" value="Beta-lactam/transpept-like"/>
</dbReference>
<feature type="domain" description="STAS" evidence="8">
    <location>
        <begin position="292"/>
        <end position="377"/>
    </location>
</feature>
<feature type="binding site" evidence="7">
    <location>
        <position position="219"/>
    </location>
    <ligand>
        <name>substrate</name>
    </ligand>
</feature>
<dbReference type="PANTHER" id="PTHR12544">
    <property type="entry name" value="GLUTAMINASE"/>
    <property type="match status" value="1"/>
</dbReference>
<keyword evidence="7" id="KW-0007">Acetylation</keyword>
<feature type="binding site" evidence="7">
    <location>
        <position position="237"/>
    </location>
    <ligand>
        <name>substrate</name>
    </ligand>
</feature>
<keyword evidence="4 7" id="KW-0378">Hydrolase</keyword>
<evidence type="ECO:0000256" key="5">
    <source>
        <dbReference type="ARBA" id="ARBA00049534"/>
    </source>
</evidence>
<evidence type="ECO:0000256" key="4">
    <source>
        <dbReference type="ARBA" id="ARBA00022801"/>
    </source>
</evidence>
<dbReference type="GO" id="GO:0004359">
    <property type="term" value="F:glutaminase activity"/>
    <property type="evidence" value="ECO:0007669"/>
    <property type="project" value="UniProtKB-UniRule"/>
</dbReference>
<dbReference type="RefSeq" id="WP_187768468.1">
    <property type="nucleotide sequence ID" value="NZ_JACTVM010000001.1"/>
</dbReference>
<evidence type="ECO:0000313" key="10">
    <source>
        <dbReference type="Proteomes" id="UP000620591"/>
    </source>
</evidence>
<evidence type="ECO:0000256" key="3">
    <source>
        <dbReference type="ARBA" id="ARBA00012918"/>
    </source>
</evidence>
<dbReference type="GO" id="GO:0006537">
    <property type="term" value="P:glutamate biosynthetic process"/>
    <property type="evidence" value="ECO:0007669"/>
    <property type="project" value="TreeGrafter"/>
</dbReference>
<comment type="similarity">
    <text evidence="1 7">Belongs to the glutaminase family.</text>
</comment>
<reference evidence="9" key="1">
    <citation type="submission" date="2020-09" db="EMBL/GenBank/DDBJ databases">
        <title>Novel species in genus Aeromicrobium.</title>
        <authorList>
            <person name="Zhang G."/>
        </authorList>
    </citation>
    <scope>NUCLEOTIDE SEQUENCE</scope>
    <source>
        <strain evidence="9">Zg-636</strain>
    </source>
</reference>
<evidence type="ECO:0000256" key="1">
    <source>
        <dbReference type="ARBA" id="ARBA00011076"/>
    </source>
</evidence>
<dbReference type="Gene3D" id="3.40.710.10">
    <property type="entry name" value="DD-peptidase/beta-lactamase superfamily"/>
    <property type="match status" value="1"/>
</dbReference>
<feature type="binding site" evidence="7">
    <location>
        <position position="49"/>
    </location>
    <ligand>
        <name>substrate</name>
    </ligand>
</feature>
<dbReference type="AlphaFoldDB" id="A0A8I0ESD0"/>
<evidence type="ECO:0000256" key="7">
    <source>
        <dbReference type="HAMAP-Rule" id="MF_00313"/>
    </source>
</evidence>
<dbReference type="HAMAP" id="MF_00313">
    <property type="entry name" value="Glutaminase"/>
    <property type="match status" value="1"/>
</dbReference>
<feature type="binding site" evidence="7">
    <location>
        <position position="167"/>
    </location>
    <ligand>
        <name>substrate</name>
    </ligand>
</feature>
<evidence type="ECO:0000313" key="9">
    <source>
        <dbReference type="EMBL" id="MBC9225134.1"/>
    </source>
</evidence>
<dbReference type="InterPro" id="IPR036513">
    <property type="entry name" value="STAS_dom_sf"/>
</dbReference>
<dbReference type="Pfam" id="PF04960">
    <property type="entry name" value="Glutaminase"/>
    <property type="match status" value="1"/>
</dbReference>
<dbReference type="PANTHER" id="PTHR12544:SF29">
    <property type="entry name" value="GLUTAMINASE"/>
    <property type="match status" value="1"/>
</dbReference>
<dbReference type="Gene3D" id="3.30.750.24">
    <property type="entry name" value="STAS domain"/>
    <property type="match status" value="1"/>
</dbReference>
<sequence>MRSPVPEYLDAVLRDCAQDDSEPAAIAITTIDDSHHAAGDVEQRFTIQSMSKPFAYALAIERLGWEAVHDKIDVEPSGEAFNEISLDSKTGRPHNPMINAGAIATAGLIGSFETFAEFASKLAGRELEMDEAVFESEMDDAHRNLALAHLLAAYEIIDDPVEAVDHYLRQCALSVDVRDLSTMASVLANGGVHPDSGERLMAEQTAIQVLSVMATCGMYDDAGDWLASVGIPAKSGVSGGIIGVLPGQVGVAVFSPGLNDHGTSTVGVQMMRKLSSDMGMHLMNPGRPSRSALAEVRVDDDETVYVLTGDLLFSSAESLFRRLLAEPPETGTVVLEISRVGEVSEVGRRMALEAKSRLEEDGFTVRVNDGDETNRLD</sequence>
<dbReference type="EC" id="3.5.1.2" evidence="3 7"/>
<evidence type="ECO:0000259" key="8">
    <source>
        <dbReference type="PROSITE" id="PS50801"/>
    </source>
</evidence>
<protein>
    <recommendedName>
        <fullName evidence="6 7">Glutaminase</fullName>
        <ecNumber evidence="3 7">3.5.1.2</ecNumber>
    </recommendedName>
</protein>
<organism evidence="9 10">
    <name type="scientific">Aeromicrobium senzhongii</name>
    <dbReference type="NCBI Taxonomy" id="2663859"/>
    <lineage>
        <taxon>Bacteria</taxon>
        <taxon>Bacillati</taxon>
        <taxon>Actinomycetota</taxon>
        <taxon>Actinomycetes</taxon>
        <taxon>Propionibacteriales</taxon>
        <taxon>Nocardioidaceae</taxon>
        <taxon>Aeromicrobium</taxon>
    </lineage>
</organism>
<dbReference type="InterPro" id="IPR015868">
    <property type="entry name" value="Glutaminase"/>
</dbReference>
<evidence type="ECO:0000256" key="2">
    <source>
        <dbReference type="ARBA" id="ARBA00011881"/>
    </source>
</evidence>
<dbReference type="SUPFAM" id="SSF56601">
    <property type="entry name" value="beta-lactamase/transpeptidase-like"/>
    <property type="match status" value="1"/>
</dbReference>
<accession>A0A8I0ESD0</accession>
<feature type="binding site" evidence="7">
    <location>
        <position position="99"/>
    </location>
    <ligand>
        <name>substrate</name>
    </ligand>
</feature>
<comment type="caution">
    <text evidence="9">The sequence shown here is derived from an EMBL/GenBank/DDBJ whole genome shotgun (WGS) entry which is preliminary data.</text>
</comment>
<comment type="catalytic activity">
    <reaction evidence="5 7">
        <text>L-glutamine + H2O = L-glutamate + NH4(+)</text>
        <dbReference type="Rhea" id="RHEA:15889"/>
        <dbReference type="ChEBI" id="CHEBI:15377"/>
        <dbReference type="ChEBI" id="CHEBI:28938"/>
        <dbReference type="ChEBI" id="CHEBI:29985"/>
        <dbReference type="ChEBI" id="CHEBI:58359"/>
        <dbReference type="EC" id="3.5.1.2"/>
    </reaction>
</comment>
<dbReference type="FunFam" id="3.40.710.10:FF:000005">
    <property type="entry name" value="Glutaminase"/>
    <property type="match status" value="1"/>
</dbReference>
<dbReference type="EMBL" id="JACTVM010000001">
    <property type="protein sequence ID" value="MBC9225134.1"/>
    <property type="molecule type" value="Genomic_DNA"/>
</dbReference>
<dbReference type="InterPro" id="IPR002645">
    <property type="entry name" value="STAS_dom"/>
</dbReference>
<feature type="binding site" evidence="7">
    <location>
        <position position="144"/>
    </location>
    <ligand>
        <name>substrate</name>
    </ligand>
</feature>